<organism evidence="1 2">
    <name type="scientific">Rosa chinensis</name>
    <name type="common">China rose</name>
    <dbReference type="NCBI Taxonomy" id="74649"/>
    <lineage>
        <taxon>Eukaryota</taxon>
        <taxon>Viridiplantae</taxon>
        <taxon>Streptophyta</taxon>
        <taxon>Embryophyta</taxon>
        <taxon>Tracheophyta</taxon>
        <taxon>Spermatophyta</taxon>
        <taxon>Magnoliopsida</taxon>
        <taxon>eudicotyledons</taxon>
        <taxon>Gunneridae</taxon>
        <taxon>Pentapetalae</taxon>
        <taxon>rosids</taxon>
        <taxon>fabids</taxon>
        <taxon>Rosales</taxon>
        <taxon>Rosaceae</taxon>
        <taxon>Rosoideae</taxon>
        <taxon>Rosoideae incertae sedis</taxon>
        <taxon>Rosa</taxon>
    </lineage>
</organism>
<comment type="caution">
    <text evidence="1">The sequence shown here is derived from an EMBL/GenBank/DDBJ whole genome shotgun (WGS) entry which is preliminary data.</text>
</comment>
<evidence type="ECO:0000313" key="2">
    <source>
        <dbReference type="Proteomes" id="UP000238479"/>
    </source>
</evidence>
<dbReference type="EMBL" id="PDCK01000045">
    <property type="protein sequence ID" value="PRQ21278.1"/>
    <property type="molecule type" value="Genomic_DNA"/>
</dbReference>
<dbReference type="Gramene" id="PRQ21278">
    <property type="protein sequence ID" value="PRQ21278"/>
    <property type="gene ID" value="RchiOBHm_Chr7g0237411"/>
</dbReference>
<protein>
    <submittedName>
        <fullName evidence="1">Uncharacterized protein</fullName>
    </submittedName>
</protein>
<accession>A0A2P6PH97</accession>
<dbReference type="AlphaFoldDB" id="A0A2P6PH97"/>
<evidence type="ECO:0000313" key="1">
    <source>
        <dbReference type="EMBL" id="PRQ21278.1"/>
    </source>
</evidence>
<gene>
    <name evidence="1" type="ORF">RchiOBHm_Chr7g0237411</name>
</gene>
<keyword evidence="2" id="KW-1185">Reference proteome</keyword>
<reference evidence="1 2" key="1">
    <citation type="journal article" date="2018" name="Nat. Genet.">
        <title>The Rosa genome provides new insights in the design of modern roses.</title>
        <authorList>
            <person name="Bendahmane M."/>
        </authorList>
    </citation>
    <scope>NUCLEOTIDE SEQUENCE [LARGE SCALE GENOMIC DNA]</scope>
    <source>
        <strain evidence="2">cv. Old Blush</strain>
    </source>
</reference>
<proteinExistence type="predicted"/>
<name>A0A2P6PH97_ROSCH</name>
<sequence length="63" mass="7177">MTRGFVFPAEIRALGEEARLELGTQASSVAEKVTNELAVGRVEPGTHWESFHFRNQGFRWRCL</sequence>
<dbReference type="Proteomes" id="UP000238479">
    <property type="component" value="Chromosome 7"/>
</dbReference>